<dbReference type="InterPro" id="IPR049372">
    <property type="entry name" value="PPP1R21_C"/>
</dbReference>
<dbReference type="PANTHER" id="PTHR21448:SF0">
    <property type="entry name" value="PROTEIN PHOSPHATASE 1 REGULATORY SUBUNIT 21"/>
    <property type="match status" value="1"/>
</dbReference>
<evidence type="ECO:0000313" key="4">
    <source>
        <dbReference type="EMBL" id="CAG8510305.1"/>
    </source>
</evidence>
<accession>A0A9N8ZW58</accession>
<dbReference type="Pfam" id="PF10205">
    <property type="entry name" value="KLRAQ"/>
    <property type="match status" value="1"/>
</dbReference>
<protein>
    <submittedName>
        <fullName evidence="4">19365_t:CDS:1</fullName>
    </submittedName>
</protein>
<evidence type="ECO:0000259" key="3">
    <source>
        <dbReference type="SMART" id="SM01254"/>
    </source>
</evidence>
<feature type="compositionally biased region" description="Basic and acidic residues" evidence="2">
    <location>
        <begin position="450"/>
        <end position="469"/>
    </location>
</feature>
<dbReference type="SMART" id="SM01254">
    <property type="entry name" value="KLRAQ"/>
    <property type="match status" value="1"/>
</dbReference>
<evidence type="ECO:0000313" key="5">
    <source>
        <dbReference type="Proteomes" id="UP000789759"/>
    </source>
</evidence>
<reference evidence="4" key="1">
    <citation type="submission" date="2021-06" db="EMBL/GenBank/DDBJ databases">
        <authorList>
            <person name="Kallberg Y."/>
            <person name="Tangrot J."/>
            <person name="Rosling A."/>
        </authorList>
    </citation>
    <scope>NUCLEOTIDE SEQUENCE</scope>
    <source>
        <strain evidence="4">FL966</strain>
    </source>
</reference>
<feature type="compositionally biased region" description="Acidic residues" evidence="2">
    <location>
        <begin position="434"/>
        <end position="444"/>
    </location>
</feature>
<feature type="coiled-coil region" evidence="1">
    <location>
        <begin position="126"/>
        <end position="227"/>
    </location>
</feature>
<feature type="compositionally biased region" description="Polar residues" evidence="2">
    <location>
        <begin position="417"/>
        <end position="433"/>
    </location>
</feature>
<evidence type="ECO:0000256" key="1">
    <source>
        <dbReference type="SAM" id="Coils"/>
    </source>
</evidence>
<feature type="region of interest" description="Disordered" evidence="2">
    <location>
        <begin position="399"/>
        <end position="472"/>
    </location>
</feature>
<feature type="coiled-coil region" evidence="1">
    <location>
        <begin position="527"/>
        <end position="628"/>
    </location>
</feature>
<feature type="domain" description="Protein phosphatase 1 regulatory subunit 21 N-terminal" evidence="3">
    <location>
        <begin position="33"/>
        <end position="147"/>
    </location>
</feature>
<dbReference type="Pfam" id="PF21636">
    <property type="entry name" value="PPP1R21_C"/>
    <property type="match status" value="1"/>
</dbReference>
<dbReference type="OrthoDB" id="5566667at2759"/>
<feature type="coiled-coil region" evidence="1">
    <location>
        <begin position="333"/>
        <end position="374"/>
    </location>
</feature>
<dbReference type="PANTHER" id="PTHR21448">
    <property type="entry name" value="SMOOTH MUSCLE MYOSIN HEAVY CHAIN-RELATED"/>
    <property type="match status" value="1"/>
</dbReference>
<dbReference type="InterPro" id="IPR019343">
    <property type="entry name" value="PPP1R21_N"/>
</dbReference>
<evidence type="ECO:0000256" key="2">
    <source>
        <dbReference type="SAM" id="MobiDB-lite"/>
    </source>
</evidence>
<dbReference type="Proteomes" id="UP000789759">
    <property type="component" value="Unassembled WGS sequence"/>
</dbReference>
<keyword evidence="5" id="KW-1185">Reference proteome</keyword>
<sequence>MSDGRHSTSSLQSSGTGFFVGVTSAEELSEKYQKLFSEFSRMKAQHSVLKKAVIKEQKTITSLQDECKTKEQELRTSLQQLDLLTFHNQRLTKRIESLQESSAARLSPGWLVGSAKKELEKSKVTLETTTIELNRKIEENEKLHKELFEVNSLYTQHVASLQSKISELERKTEELQIELTRSHLASEEALSIIRQEKRDVDNELDQARLELREIKALMEKNEQKLKEGDDVLQAEVIVLRDTLEINLGLSRESQIDQFSALREKIDNESNELIESFKQLQSNARDYLKSLKEKSDTSYELGLKVKSASLVWQQNLQKLAVKLASAQTELTVDKENLIKVNESDSNKIKDLEAQISQLKEELDRQKATYNGLATEMNQQQGVDNVENGVTSNEVAPSLVNGLNGISSNGVNHHDTLANKDNSVTRENNTNVTSQEENDDDDDDNESFVYPHDAEKRESTEPSDQPIKDTSRPTAITVMTTPITRSTTDDIDINANRNGNSSILELERDIGRVTKSEGGDARQREALIKNHYEAKINQLNEQLQLSDSKSMRLYKASKIIQGKLAEADDGKVRAEQERTRLQNELDQLKEKLREEHTNYRKQIDEMTEWIGKQEEVIANQERQLEELKAGTSRYE</sequence>
<proteinExistence type="predicted"/>
<dbReference type="InterPro" id="IPR040024">
    <property type="entry name" value="PPP1R21"/>
</dbReference>
<gene>
    <name evidence="4" type="ORF">CPELLU_LOCUS2885</name>
</gene>
<feature type="coiled-coil region" evidence="1">
    <location>
        <begin position="25"/>
        <end position="80"/>
    </location>
</feature>
<feature type="coiled-coil region" evidence="1">
    <location>
        <begin position="251"/>
        <end position="282"/>
    </location>
</feature>
<dbReference type="GO" id="GO:0016020">
    <property type="term" value="C:membrane"/>
    <property type="evidence" value="ECO:0007669"/>
    <property type="project" value="TreeGrafter"/>
</dbReference>
<dbReference type="EMBL" id="CAJVQA010001312">
    <property type="protein sequence ID" value="CAG8510305.1"/>
    <property type="molecule type" value="Genomic_DNA"/>
</dbReference>
<dbReference type="GO" id="GO:0005769">
    <property type="term" value="C:early endosome"/>
    <property type="evidence" value="ECO:0007669"/>
    <property type="project" value="TreeGrafter"/>
</dbReference>
<keyword evidence="1" id="KW-0175">Coiled coil</keyword>
<name>A0A9N8ZW58_9GLOM</name>
<comment type="caution">
    <text evidence="4">The sequence shown here is derived from an EMBL/GenBank/DDBJ whole genome shotgun (WGS) entry which is preliminary data.</text>
</comment>
<dbReference type="AlphaFoldDB" id="A0A9N8ZW58"/>
<organism evidence="4 5">
    <name type="scientific">Cetraspora pellucida</name>
    <dbReference type="NCBI Taxonomy" id="1433469"/>
    <lineage>
        <taxon>Eukaryota</taxon>
        <taxon>Fungi</taxon>
        <taxon>Fungi incertae sedis</taxon>
        <taxon>Mucoromycota</taxon>
        <taxon>Glomeromycotina</taxon>
        <taxon>Glomeromycetes</taxon>
        <taxon>Diversisporales</taxon>
        <taxon>Gigasporaceae</taxon>
        <taxon>Cetraspora</taxon>
    </lineage>
</organism>